<name>A0A553QUH5_9TELE</name>
<protein>
    <recommendedName>
        <fullName evidence="3">Apolipoprotein A-II</fullName>
    </recommendedName>
</protein>
<dbReference type="EMBL" id="SRMA01025540">
    <property type="protein sequence ID" value="TRY93408.1"/>
    <property type="molecule type" value="Genomic_DNA"/>
</dbReference>
<reference evidence="1 2" key="1">
    <citation type="journal article" date="2019" name="Sci. Data">
        <title>Hybrid genome assembly and annotation of Danionella translucida.</title>
        <authorList>
            <person name="Kadobianskyi M."/>
            <person name="Schulze L."/>
            <person name="Schuelke M."/>
            <person name="Judkewitz B."/>
        </authorList>
    </citation>
    <scope>NUCLEOTIDE SEQUENCE [LARGE SCALE GENOMIC DNA]</scope>
    <source>
        <strain evidence="1 2">Bolton</strain>
    </source>
</reference>
<sequence length="180" mass="20216">FTLFRELLIFIPQANNIEILSPLLDEADIRSLSCTPREVPLAYPPPPFSIAVSVCVWAQEWPQPDKELVEKYEGLKTVFFKRLVNAWEKIKTSAEPAIQGSPAAEGVKEAFEELRKSPRVDSAIKIMSGLATEMEPAVDKARMALLGVYGHYLRPYIGERLDRAINNIKPMLDTVLPHEG</sequence>
<dbReference type="AlphaFoldDB" id="A0A553QUH5"/>
<accession>A0A553QUH5</accession>
<keyword evidence="2" id="KW-1185">Reference proteome</keyword>
<evidence type="ECO:0008006" key="3">
    <source>
        <dbReference type="Google" id="ProtNLM"/>
    </source>
</evidence>
<dbReference type="OrthoDB" id="8940690at2759"/>
<feature type="non-terminal residue" evidence="1">
    <location>
        <position position="1"/>
    </location>
</feature>
<gene>
    <name evidence="1" type="ORF">DNTS_014249</name>
</gene>
<proteinExistence type="predicted"/>
<dbReference type="Proteomes" id="UP000316079">
    <property type="component" value="Unassembled WGS sequence"/>
</dbReference>
<evidence type="ECO:0000313" key="2">
    <source>
        <dbReference type="Proteomes" id="UP000316079"/>
    </source>
</evidence>
<evidence type="ECO:0000313" key="1">
    <source>
        <dbReference type="EMBL" id="TRY93408.1"/>
    </source>
</evidence>
<comment type="caution">
    <text evidence="1">The sequence shown here is derived from an EMBL/GenBank/DDBJ whole genome shotgun (WGS) entry which is preliminary data.</text>
</comment>
<organism evidence="1 2">
    <name type="scientific">Danionella cerebrum</name>
    <dbReference type="NCBI Taxonomy" id="2873325"/>
    <lineage>
        <taxon>Eukaryota</taxon>
        <taxon>Metazoa</taxon>
        <taxon>Chordata</taxon>
        <taxon>Craniata</taxon>
        <taxon>Vertebrata</taxon>
        <taxon>Euteleostomi</taxon>
        <taxon>Actinopterygii</taxon>
        <taxon>Neopterygii</taxon>
        <taxon>Teleostei</taxon>
        <taxon>Ostariophysi</taxon>
        <taxon>Cypriniformes</taxon>
        <taxon>Danionidae</taxon>
        <taxon>Danioninae</taxon>
        <taxon>Danionella</taxon>
    </lineage>
</organism>